<dbReference type="Proteomes" id="UP000192578">
    <property type="component" value="Unassembled WGS sequence"/>
</dbReference>
<gene>
    <name evidence="4" type="ORF">BV898_03358</name>
</gene>
<dbReference type="InterPro" id="IPR027417">
    <property type="entry name" value="P-loop_NTPase"/>
</dbReference>
<evidence type="ECO:0000259" key="3">
    <source>
        <dbReference type="Pfam" id="PF00685"/>
    </source>
</evidence>
<dbReference type="OrthoDB" id="205623at2759"/>
<dbReference type="PANTHER" id="PTHR11783">
    <property type="entry name" value="SULFOTRANSFERASE SULT"/>
    <property type="match status" value="1"/>
</dbReference>
<name>A0A1W0X5D5_HYPEX</name>
<dbReference type="AlphaFoldDB" id="A0A1W0X5D5"/>
<feature type="domain" description="Sulfotransferase" evidence="3">
    <location>
        <begin position="81"/>
        <end position="277"/>
    </location>
</feature>
<keyword evidence="5" id="KW-1185">Reference proteome</keyword>
<comment type="similarity">
    <text evidence="1">Belongs to the sulfotransferase 1 family.</text>
</comment>
<evidence type="ECO:0000313" key="5">
    <source>
        <dbReference type="Proteomes" id="UP000192578"/>
    </source>
</evidence>
<accession>A0A1W0X5D5</accession>
<dbReference type="InterPro" id="IPR000863">
    <property type="entry name" value="Sulfotransferase_dom"/>
</dbReference>
<proteinExistence type="inferred from homology"/>
<comment type="caution">
    <text evidence="4">The sequence shown here is derived from an EMBL/GenBank/DDBJ whole genome shotgun (WGS) entry which is preliminary data.</text>
</comment>
<evidence type="ECO:0000313" key="4">
    <source>
        <dbReference type="EMBL" id="OQV22532.1"/>
    </source>
</evidence>
<evidence type="ECO:0000256" key="1">
    <source>
        <dbReference type="ARBA" id="ARBA00005771"/>
    </source>
</evidence>
<dbReference type="EMBL" id="MTYJ01000016">
    <property type="protein sequence ID" value="OQV22532.1"/>
    <property type="molecule type" value="Genomic_DNA"/>
</dbReference>
<keyword evidence="2" id="KW-0808">Transferase</keyword>
<dbReference type="Pfam" id="PF00685">
    <property type="entry name" value="Sulfotransfer_1"/>
    <property type="match status" value="1"/>
</dbReference>
<dbReference type="Gene3D" id="3.40.50.300">
    <property type="entry name" value="P-loop containing nucleotide triphosphate hydrolases"/>
    <property type="match status" value="1"/>
</dbReference>
<organism evidence="4 5">
    <name type="scientific">Hypsibius exemplaris</name>
    <name type="common">Freshwater tardigrade</name>
    <dbReference type="NCBI Taxonomy" id="2072580"/>
    <lineage>
        <taxon>Eukaryota</taxon>
        <taxon>Metazoa</taxon>
        <taxon>Ecdysozoa</taxon>
        <taxon>Tardigrada</taxon>
        <taxon>Eutardigrada</taxon>
        <taxon>Parachela</taxon>
        <taxon>Hypsibioidea</taxon>
        <taxon>Hypsibiidae</taxon>
        <taxon>Hypsibius</taxon>
    </lineage>
</organism>
<dbReference type="SUPFAM" id="SSF52540">
    <property type="entry name" value="P-loop containing nucleoside triphosphate hydrolases"/>
    <property type="match status" value="1"/>
</dbReference>
<sequence>MTTDNVDTKSDPSPAVRYEKLAVAPPPLAITYHHPDFLKPYRGFLIRYPFYDTLEAVEKFEASPLTWPSVPYPKPAPEQWEVNRLAKMKPGRLFDTHLAYTCLPPSVITSGTKKAFIYRNPKDDAISTYYIQASQPQILFKGTLSDVVDSFVNDTMMFGPFFEHLASYWARRDDDPNIFVCSFEELKTDFKSTVARLAQFLGKDLTSDQIDVIHEETNFKAAQVNPSLNRSERHAAGVFDFTKHLFVRNGSIGQWKKEFTPEMNSKMDDWIDRKMKGAARTKRFEIYIRITLISSTTAAHAAG</sequence>
<dbReference type="GO" id="GO:0008146">
    <property type="term" value="F:sulfotransferase activity"/>
    <property type="evidence" value="ECO:0007669"/>
    <property type="project" value="InterPro"/>
</dbReference>
<evidence type="ECO:0000256" key="2">
    <source>
        <dbReference type="ARBA" id="ARBA00022679"/>
    </source>
</evidence>
<reference evidence="5" key="1">
    <citation type="submission" date="2017-01" db="EMBL/GenBank/DDBJ databases">
        <title>Comparative genomics of anhydrobiosis in the tardigrade Hypsibius dujardini.</title>
        <authorList>
            <person name="Yoshida Y."/>
            <person name="Koutsovoulos G."/>
            <person name="Laetsch D."/>
            <person name="Stevens L."/>
            <person name="Kumar S."/>
            <person name="Horikawa D."/>
            <person name="Ishino K."/>
            <person name="Komine S."/>
            <person name="Tomita M."/>
            <person name="Blaxter M."/>
            <person name="Arakawa K."/>
        </authorList>
    </citation>
    <scope>NUCLEOTIDE SEQUENCE [LARGE SCALE GENOMIC DNA]</scope>
    <source>
        <strain evidence="5">Z151</strain>
    </source>
</reference>
<protein>
    <submittedName>
        <fullName evidence="4">Sulfotransferase 1C2</fullName>
    </submittedName>
</protein>